<dbReference type="EMBL" id="FNVN01000001">
    <property type="protein sequence ID" value="SEF52087.1"/>
    <property type="molecule type" value="Genomic_DNA"/>
</dbReference>
<proteinExistence type="predicted"/>
<reference evidence="3 4" key="1">
    <citation type="submission" date="2016-10" db="EMBL/GenBank/DDBJ databases">
        <authorList>
            <person name="de Groot N.N."/>
        </authorList>
    </citation>
    <scope>NUCLEOTIDE SEQUENCE [LARGE SCALE GENOMIC DNA]</scope>
    <source>
        <strain evidence="3 4">CGMCC 1.10331</strain>
    </source>
</reference>
<dbReference type="AlphaFoldDB" id="A0A1H5SQP5"/>
<organism evidence="3 4">
    <name type="scientific">Halobellus limi</name>
    <dbReference type="NCBI Taxonomy" id="699433"/>
    <lineage>
        <taxon>Archaea</taxon>
        <taxon>Methanobacteriati</taxon>
        <taxon>Methanobacteriota</taxon>
        <taxon>Stenosarchaea group</taxon>
        <taxon>Halobacteria</taxon>
        <taxon>Halobacteriales</taxon>
        <taxon>Haloferacaceae</taxon>
        <taxon>Halobellus</taxon>
    </lineage>
</organism>
<dbReference type="RefSeq" id="WP_136361822.1">
    <property type="nucleotide sequence ID" value="NZ_CP031311.1"/>
</dbReference>
<protein>
    <submittedName>
        <fullName evidence="3">Uncharacterized protein</fullName>
    </submittedName>
</protein>
<feature type="transmembrane region" description="Helical" evidence="2">
    <location>
        <begin position="838"/>
        <end position="856"/>
    </location>
</feature>
<keyword evidence="2" id="KW-1133">Transmembrane helix</keyword>
<feature type="transmembrane region" description="Helical" evidence="2">
    <location>
        <begin position="796"/>
        <end position="818"/>
    </location>
</feature>
<dbReference type="Proteomes" id="UP000236740">
    <property type="component" value="Unassembled WGS sequence"/>
</dbReference>
<evidence type="ECO:0000256" key="1">
    <source>
        <dbReference type="SAM" id="MobiDB-lite"/>
    </source>
</evidence>
<keyword evidence="2" id="KW-0812">Transmembrane</keyword>
<evidence type="ECO:0000256" key="2">
    <source>
        <dbReference type="SAM" id="Phobius"/>
    </source>
</evidence>
<dbReference type="OrthoDB" id="221478at2157"/>
<sequence length="874" mass="91166">MNGHTSRDEQRTSRRALAVVFALIVATSILLPFATAAVAAAPGNSGSPGNGGPPSNAGPPASPPGHAGVPSGSVSVSGFPGNGNGPPKHAAAWGVTAGKHAGTMLVEITTNADGDVVLKATDDQYHAGREVSVNASALTEALGYQPEFANVEHESGETYEVPISYEGGRAIWEIEHFSTNTVTFSGEFVATLNPATDGSTITYDIADLDAASDITLNLTGQLSTENESKSFGFTRTDNRSITVAGTESVSANLTVTGASSGEATDIKPLGDETTAIPFPEVIELKFDSYFDSGAGDYSYTVYIDGEEYASGGNPNMAEDTEEYPTVDMPERAVDSITVDVSTSGNVDHDWTQVTERPPASDVSVSIDGSTYSFGNLTDGESGYRTLSLSPTTYQLDGSTSEGGAIATLNYTEKSATINPAVELNSDWKNYTGTLSEGETASVTINKSSLQEGTNRVNVSLSSLSADAPAPSVGVEYRHDTVANQSVDYTGEKWSERYNVSKTYQSDRANATVTIPFEGTVVDVRDFEYRINDSSWSDVPKWSMTGTTLEAEIGDVEAGATLDVRANGSKVVVHNGAIEVTEPTVMGSKLSSGIEITSHSSDFHIEVSDSTGADRINYLANESWSSSDYAHVTNGGDDQSIYAPNAGAGSTATARVAPIDVEPQTDAKVSIIDADRPEFKIEPGSTTGDSMKIRYYDTTSGSTYALKSKTRDGYKVDSDTAESPAIFDLGDDDSEVFYIELVEQTTGSSGGGGGGGGVPVPTKSGAPLSNPLLLIPIAGVVVFGGAVGASKTGVGRWAVVAIAVVAALLSVVALVPNAISRSTLFISRQLGSGLGQVSPVLWLAGGGIGLYAIYRFVKAVTTRDSVVIEAVRRGR</sequence>
<evidence type="ECO:0000313" key="3">
    <source>
        <dbReference type="EMBL" id="SEF52087.1"/>
    </source>
</evidence>
<feature type="compositionally biased region" description="Low complexity" evidence="1">
    <location>
        <begin position="64"/>
        <end position="79"/>
    </location>
</feature>
<feature type="region of interest" description="Disordered" evidence="1">
    <location>
        <begin position="41"/>
        <end position="92"/>
    </location>
</feature>
<feature type="transmembrane region" description="Helical" evidence="2">
    <location>
        <begin position="771"/>
        <end position="789"/>
    </location>
</feature>
<accession>A0A1H5SQP5</accession>
<name>A0A1H5SQP5_9EURY</name>
<dbReference type="GeneID" id="39857944"/>
<keyword evidence="2" id="KW-0472">Membrane</keyword>
<evidence type="ECO:0000313" key="4">
    <source>
        <dbReference type="Proteomes" id="UP000236740"/>
    </source>
</evidence>
<keyword evidence="4" id="KW-1185">Reference proteome</keyword>
<gene>
    <name evidence="3" type="ORF">SAMN04488133_0025</name>
</gene>